<protein>
    <submittedName>
        <fullName evidence="1">5-carboxymethyl-2-hydroxymuconate Delta-isomerase</fullName>
    </submittedName>
</protein>
<keyword evidence="2" id="KW-1185">Reference proteome</keyword>
<keyword evidence="1" id="KW-0413">Isomerase</keyword>
<name>A0A345C1D2_9BACI</name>
<dbReference type="Gene3D" id="3.30.429.10">
    <property type="entry name" value="Macrophage Migration Inhibitory Factor"/>
    <property type="match status" value="1"/>
</dbReference>
<reference evidence="1 2" key="1">
    <citation type="journal article" date="2018" name="J. Microbiol.">
        <title>Salicibibacter kimchii gen. nov., sp. nov., a moderately halophilic and alkalitolerant bacterium in the family Bacillaceae, isolated from kimchi.</title>
        <authorList>
            <person name="Jang J.Y."/>
            <person name="Oh Y.J."/>
            <person name="Lim S.K."/>
            <person name="Park H.K."/>
            <person name="Lee C."/>
            <person name="Kim J.Y."/>
            <person name="Lee M.A."/>
            <person name="Choi H.J."/>
        </authorList>
    </citation>
    <scope>NUCLEOTIDE SEQUENCE [LARGE SCALE GENOMIC DNA]</scope>
    <source>
        <strain evidence="1 2">NKC1-1</strain>
    </source>
</reference>
<dbReference type="Pfam" id="PF02962">
    <property type="entry name" value="CHMI"/>
    <property type="match status" value="1"/>
</dbReference>
<dbReference type="Proteomes" id="UP000252100">
    <property type="component" value="Chromosome"/>
</dbReference>
<proteinExistence type="predicted"/>
<dbReference type="InterPro" id="IPR004220">
    <property type="entry name" value="5-COMe_2-OHmuconate_Isoase"/>
</dbReference>
<dbReference type="AlphaFoldDB" id="A0A345C1D2"/>
<dbReference type="OrthoDB" id="9814215at2"/>
<accession>A0A345C1D2</accession>
<dbReference type="PANTHER" id="PTHR37950:SF1">
    <property type="entry name" value="4-HYDROXYPHENYLACETATE CATABOLISM PROTEIN"/>
    <property type="match status" value="1"/>
</dbReference>
<evidence type="ECO:0000313" key="1">
    <source>
        <dbReference type="EMBL" id="AXF57013.1"/>
    </source>
</evidence>
<dbReference type="GO" id="GO:0008704">
    <property type="term" value="F:5-carboxymethyl-2-hydroxymuconate delta-isomerase activity"/>
    <property type="evidence" value="ECO:0007669"/>
    <property type="project" value="InterPro"/>
</dbReference>
<dbReference type="InterPro" id="IPR014347">
    <property type="entry name" value="Tautomerase/MIF_sf"/>
</dbReference>
<dbReference type="CDD" id="cd00580">
    <property type="entry name" value="CHMI"/>
    <property type="match status" value="1"/>
</dbReference>
<dbReference type="PANTHER" id="PTHR37950">
    <property type="entry name" value="4-HYDROXYPHENYLACETATE CATABOLISM PROTEIN"/>
    <property type="match status" value="1"/>
</dbReference>
<gene>
    <name evidence="1" type="ORF">DT065_14070</name>
</gene>
<evidence type="ECO:0000313" key="2">
    <source>
        <dbReference type="Proteomes" id="UP000252100"/>
    </source>
</evidence>
<organism evidence="1 2">
    <name type="scientific">Salicibibacter kimchii</name>
    <dbReference type="NCBI Taxonomy" id="2099786"/>
    <lineage>
        <taxon>Bacteria</taxon>
        <taxon>Bacillati</taxon>
        <taxon>Bacillota</taxon>
        <taxon>Bacilli</taxon>
        <taxon>Bacillales</taxon>
        <taxon>Bacillaceae</taxon>
        <taxon>Salicibibacter</taxon>
    </lineage>
</organism>
<dbReference type="SUPFAM" id="SSF55331">
    <property type="entry name" value="Tautomerase/MIF"/>
    <property type="match status" value="1"/>
</dbReference>
<sequence>MPHLIVEYTDNLEDRIDFQNVLEHLNKVLRGKNHIFPTGGIRVRAIKLENYVIADGEEEDAFVHVSLKIGPGRATEEKEEVGKALFEVLTEDFADIYSSSYLALSLNIEEFPNEGSYKQNNLHKRFK</sequence>
<dbReference type="RefSeq" id="WP_114374449.1">
    <property type="nucleotide sequence ID" value="NZ_CP031092.1"/>
</dbReference>
<dbReference type="EMBL" id="CP031092">
    <property type="protein sequence ID" value="AXF57013.1"/>
    <property type="molecule type" value="Genomic_DNA"/>
</dbReference>
<dbReference type="KEGG" id="rue:DT065_14070"/>